<organism evidence="1 2">
    <name type="scientific">Sulfoacidibacillus ferrooxidans</name>
    <dbReference type="NCBI Taxonomy" id="2005001"/>
    <lineage>
        <taxon>Bacteria</taxon>
        <taxon>Bacillati</taxon>
        <taxon>Bacillota</taxon>
        <taxon>Bacilli</taxon>
        <taxon>Bacillales</taxon>
        <taxon>Alicyclobacillaceae</taxon>
        <taxon>Sulfoacidibacillus</taxon>
    </lineage>
</organism>
<evidence type="ECO:0000313" key="2">
    <source>
        <dbReference type="Proteomes" id="UP001139263"/>
    </source>
</evidence>
<dbReference type="RefSeq" id="WP_241713941.1">
    <property type="nucleotide sequence ID" value="NZ_JALBUF010000005.1"/>
</dbReference>
<name>A0A9X2AEZ3_9BACL</name>
<keyword evidence="2" id="KW-1185">Reference proteome</keyword>
<comment type="caution">
    <text evidence="1">The sequence shown here is derived from an EMBL/GenBank/DDBJ whole genome shotgun (WGS) entry which is preliminary data.</text>
</comment>
<evidence type="ECO:0000313" key="1">
    <source>
        <dbReference type="EMBL" id="MCI0183521.1"/>
    </source>
</evidence>
<protein>
    <submittedName>
        <fullName evidence="1">Uncharacterized protein</fullName>
    </submittedName>
</protein>
<gene>
    <name evidence="1" type="ORF">MM817_01804</name>
</gene>
<dbReference type="AlphaFoldDB" id="A0A9X2AEZ3"/>
<reference evidence="1" key="1">
    <citation type="submission" date="2022-03" db="EMBL/GenBank/DDBJ databases">
        <title>Draft Genome Sequence of Firmicute Strain S0AB, a Heterotrophic Iron/Sulfur-Oxidizing Extreme Acidophile.</title>
        <authorList>
            <person name="Vergara E."/>
            <person name="Pakostova E."/>
            <person name="Johnson D.B."/>
            <person name="Holmes D.S."/>
        </authorList>
    </citation>
    <scope>NUCLEOTIDE SEQUENCE</scope>
    <source>
        <strain evidence="1">S0AB</strain>
    </source>
</reference>
<accession>A0A9X2AEZ3</accession>
<dbReference type="EMBL" id="JALBUF010000005">
    <property type="protein sequence ID" value="MCI0183521.1"/>
    <property type="molecule type" value="Genomic_DNA"/>
</dbReference>
<sequence>MVTSNEAFIAWAKEVFTETEYQQFTKLMQLREDPNPEMAAFANEELIALTKDVHNRQELRSRLFAR</sequence>
<proteinExistence type="predicted"/>
<dbReference type="Proteomes" id="UP001139263">
    <property type="component" value="Unassembled WGS sequence"/>
</dbReference>